<accession>A0AAV3X0U8</accession>
<gene>
    <name evidence="2" type="ORF">MiSe_02500</name>
</gene>
<feature type="signal peptide" evidence="1">
    <location>
        <begin position="1"/>
        <end position="25"/>
    </location>
</feature>
<dbReference type="EMBL" id="BLAY01000002">
    <property type="protein sequence ID" value="GET35508.1"/>
    <property type="molecule type" value="Genomic_DNA"/>
</dbReference>
<name>A0AAV3X0U8_9CYAN</name>
<dbReference type="Proteomes" id="UP001050975">
    <property type="component" value="Unassembled WGS sequence"/>
</dbReference>
<keyword evidence="3" id="KW-1185">Reference proteome</keyword>
<dbReference type="AlphaFoldDB" id="A0AAV3X0U8"/>
<evidence type="ECO:0000313" key="2">
    <source>
        <dbReference type="EMBL" id="GET35508.1"/>
    </source>
</evidence>
<sequence>MKSQSLLSISLLNLVMLAGSIPVLSQSTQTFQSLPNGVYLYGESQMPDEKDTYYFVLRKTGNNIIGMSYTGMERNECFRGTISQNTINDLTVAEVEPNSTVGWQFSQGETPLDLNELYRIDSQKIHEGALGQLQECVTLFSNRR</sequence>
<proteinExistence type="predicted"/>
<evidence type="ECO:0000256" key="1">
    <source>
        <dbReference type="SAM" id="SignalP"/>
    </source>
</evidence>
<feature type="chain" id="PRO_5043674420" evidence="1">
    <location>
        <begin position="26"/>
        <end position="144"/>
    </location>
</feature>
<protein>
    <submittedName>
        <fullName evidence="2">Uncharacterized protein</fullName>
    </submittedName>
</protein>
<keyword evidence="1" id="KW-0732">Signal</keyword>
<evidence type="ECO:0000313" key="3">
    <source>
        <dbReference type="Proteomes" id="UP001050975"/>
    </source>
</evidence>
<organism evidence="2 3">
    <name type="scientific">Microseira wollei NIES-4236</name>
    <dbReference type="NCBI Taxonomy" id="2530354"/>
    <lineage>
        <taxon>Bacteria</taxon>
        <taxon>Bacillati</taxon>
        <taxon>Cyanobacteriota</taxon>
        <taxon>Cyanophyceae</taxon>
        <taxon>Oscillatoriophycideae</taxon>
        <taxon>Aerosakkonematales</taxon>
        <taxon>Aerosakkonemataceae</taxon>
        <taxon>Microseira</taxon>
    </lineage>
</organism>
<reference evidence="2" key="1">
    <citation type="submission" date="2019-10" db="EMBL/GenBank/DDBJ databases">
        <title>Draft genome sequece of Microseira wollei NIES-4236.</title>
        <authorList>
            <person name="Yamaguchi H."/>
            <person name="Suzuki S."/>
            <person name="Kawachi M."/>
        </authorList>
    </citation>
    <scope>NUCLEOTIDE SEQUENCE</scope>
    <source>
        <strain evidence="2">NIES-4236</strain>
    </source>
</reference>
<comment type="caution">
    <text evidence="2">The sequence shown here is derived from an EMBL/GenBank/DDBJ whole genome shotgun (WGS) entry which is preliminary data.</text>
</comment>